<feature type="active site" description="Nucleophile" evidence="4">
    <location>
        <position position="437"/>
    </location>
</feature>
<dbReference type="PROSITE" id="PS01230">
    <property type="entry name" value="TRMA_1"/>
    <property type="match status" value="1"/>
</dbReference>
<feature type="binding site" evidence="4">
    <location>
        <position position="362"/>
    </location>
    <ligand>
        <name>S-adenosyl-L-methionine</name>
        <dbReference type="ChEBI" id="CHEBI:59789"/>
    </ligand>
</feature>
<evidence type="ECO:0000256" key="5">
    <source>
        <dbReference type="PROSITE-ProRule" id="PRU10015"/>
    </source>
</evidence>
<dbReference type="PANTHER" id="PTHR11061">
    <property type="entry name" value="RNA M5U METHYLTRANSFERASE"/>
    <property type="match status" value="1"/>
</dbReference>
<reference evidence="7 8" key="1">
    <citation type="submission" date="2014-12" db="EMBL/GenBank/DDBJ databases">
        <title>Draft genome sequences of 29 type strains of Enterococci.</title>
        <authorList>
            <person name="Zhong Z."/>
            <person name="Sun Z."/>
            <person name="Liu W."/>
            <person name="Zhang W."/>
            <person name="Zhang H."/>
        </authorList>
    </citation>
    <scope>NUCLEOTIDE SEQUENCE [LARGE SCALE GENOMIC DNA]</scope>
    <source>
        <strain evidence="7 8">DSM 21207</strain>
    </source>
</reference>
<dbReference type="InterPro" id="IPR010280">
    <property type="entry name" value="U5_MeTrfase_fam"/>
</dbReference>
<dbReference type="GO" id="GO:0070041">
    <property type="term" value="F:rRNA (uridine-C5-)-methyltransferase activity"/>
    <property type="evidence" value="ECO:0007669"/>
    <property type="project" value="TreeGrafter"/>
</dbReference>
<dbReference type="PROSITE" id="PS01231">
    <property type="entry name" value="TRMA_2"/>
    <property type="match status" value="1"/>
</dbReference>
<comment type="caution">
    <text evidence="7">The sequence shown here is derived from an EMBL/GenBank/DDBJ whole genome shotgun (WGS) entry which is preliminary data.</text>
</comment>
<protein>
    <submittedName>
        <fullName evidence="7">23S rRNA (Uracil-5-)-methyltransferase RumA</fullName>
    </submittedName>
</protein>
<dbReference type="AlphaFoldDB" id="A0A1L8R9G9"/>
<dbReference type="FunFam" id="2.40.50.1070:FF:000003">
    <property type="entry name" value="23S rRNA (Uracil-5-)-methyltransferase RumA"/>
    <property type="match status" value="1"/>
</dbReference>
<feature type="binding site" evidence="4">
    <location>
        <position position="312"/>
    </location>
    <ligand>
        <name>S-adenosyl-L-methionine</name>
        <dbReference type="ChEBI" id="CHEBI:59789"/>
    </ligand>
</feature>
<keyword evidence="3 4" id="KW-0949">S-adenosyl-L-methionine</keyword>
<dbReference type="SUPFAM" id="SSF50249">
    <property type="entry name" value="Nucleic acid-binding proteins"/>
    <property type="match status" value="1"/>
</dbReference>
<dbReference type="FunFam" id="3.40.50.150:FF:000009">
    <property type="entry name" value="23S rRNA (Uracil(1939)-C(5))-methyltransferase RlmD"/>
    <property type="match status" value="1"/>
</dbReference>
<dbReference type="InterPro" id="IPR030391">
    <property type="entry name" value="MeTrfase_TrmA_CS"/>
</dbReference>
<evidence type="ECO:0000313" key="7">
    <source>
        <dbReference type="EMBL" id="OJG16393.1"/>
    </source>
</evidence>
<dbReference type="InterPro" id="IPR002792">
    <property type="entry name" value="TRAM_dom"/>
</dbReference>
<gene>
    <name evidence="7" type="ORF">RU96_GL001135</name>
</gene>
<dbReference type="STRING" id="317010.RU96_GL001135"/>
<evidence type="ECO:0000256" key="3">
    <source>
        <dbReference type="ARBA" id="ARBA00022691"/>
    </source>
</evidence>
<evidence type="ECO:0000313" key="8">
    <source>
        <dbReference type="Proteomes" id="UP000182835"/>
    </source>
</evidence>
<name>A0A1L8R9G9_9ENTE</name>
<dbReference type="Gene3D" id="3.40.50.150">
    <property type="entry name" value="Vaccinia Virus protein VP39"/>
    <property type="match status" value="1"/>
</dbReference>
<dbReference type="EMBL" id="JXKG01000002">
    <property type="protein sequence ID" value="OJG16393.1"/>
    <property type="molecule type" value="Genomic_DNA"/>
</dbReference>
<sequence length="480" mass="53932">MFSENQSAADAVVFVLNLGGTMKKTDQVYPVVKNNEYEVTISDLTYEGMGVAKIDHYPLFVDNALPGEKVILKVIKVGKKFGIGKVRSYLEKSSKRVDIKNEDLLRTGIAPLSHLAYEEQLLFKQKQVETVLQKIAKMPDIPVLPAIGMAKPSGYRNKAQIPVRRKDGRLQTGFYRKNSHDLVAIEDFFIQDPAIDAAIIKVRDILERFNVKAYNEQQHEGLLRHIVIRQGHYSRQMMVVLVTLRNKFFKAEEIANQIHQEIPEVVSVIQNVNTEKTNVIFGEREKLLYGKDHIEDTLLGKTFRISAKSFYQVNTEQAEVLYETAFEMAALKPDDVVIDAYAGIGTIGLSVADRVKHVYGMESIPEAVADAQKNANLNGIENATYLVGDATKVMGQWSKEEMQPAVIFVDPPRKGLTPDFIHAACDMQPEKIVYISCNPGTMARDLIDFKARGYSCEKIQPVDLFPQTTHIEAVGLLTKD</sequence>
<dbReference type="GO" id="GO:0070475">
    <property type="term" value="P:rRNA base methylation"/>
    <property type="evidence" value="ECO:0007669"/>
    <property type="project" value="TreeGrafter"/>
</dbReference>
<evidence type="ECO:0000256" key="2">
    <source>
        <dbReference type="ARBA" id="ARBA00022679"/>
    </source>
</evidence>
<dbReference type="SUPFAM" id="SSF53335">
    <property type="entry name" value="S-adenosyl-L-methionine-dependent methyltransferases"/>
    <property type="match status" value="1"/>
</dbReference>
<dbReference type="Proteomes" id="UP000182835">
    <property type="component" value="Unassembled WGS sequence"/>
</dbReference>
<dbReference type="Gene3D" id="2.40.50.1070">
    <property type="match status" value="1"/>
</dbReference>
<keyword evidence="1 4" id="KW-0489">Methyltransferase</keyword>
<feature type="domain" description="TRAM" evidence="6">
    <location>
        <begin position="30"/>
        <end position="88"/>
    </location>
</feature>
<feature type="active site" evidence="5">
    <location>
        <position position="437"/>
    </location>
</feature>
<feature type="binding site" evidence="4">
    <location>
        <position position="341"/>
    </location>
    <ligand>
        <name>S-adenosyl-L-methionine</name>
        <dbReference type="ChEBI" id="CHEBI:59789"/>
    </ligand>
</feature>
<evidence type="ECO:0000256" key="4">
    <source>
        <dbReference type="PROSITE-ProRule" id="PRU01024"/>
    </source>
</evidence>
<dbReference type="NCBIfam" id="TIGR00479">
    <property type="entry name" value="rumA"/>
    <property type="match status" value="1"/>
</dbReference>
<dbReference type="InterPro" id="IPR012340">
    <property type="entry name" value="NA-bd_OB-fold"/>
</dbReference>
<dbReference type="Gene3D" id="2.40.50.140">
    <property type="entry name" value="Nucleic acid-binding proteins"/>
    <property type="match status" value="1"/>
</dbReference>
<dbReference type="Pfam" id="PF01938">
    <property type="entry name" value="TRAM"/>
    <property type="match status" value="1"/>
</dbReference>
<dbReference type="CDD" id="cd02440">
    <property type="entry name" value="AdoMet_MTases"/>
    <property type="match status" value="1"/>
</dbReference>
<evidence type="ECO:0000256" key="1">
    <source>
        <dbReference type="ARBA" id="ARBA00022603"/>
    </source>
</evidence>
<dbReference type="InterPro" id="IPR029063">
    <property type="entry name" value="SAM-dependent_MTases_sf"/>
</dbReference>
<keyword evidence="2 4" id="KW-0808">Transferase</keyword>
<proteinExistence type="inferred from homology"/>
<dbReference type="Pfam" id="PF05958">
    <property type="entry name" value="tRNA_U5-meth_tr"/>
    <property type="match status" value="1"/>
</dbReference>
<dbReference type="PANTHER" id="PTHR11061:SF30">
    <property type="entry name" value="TRNA (URACIL(54)-C(5))-METHYLTRANSFERASE"/>
    <property type="match status" value="1"/>
</dbReference>
<comment type="similarity">
    <text evidence="4">Belongs to the class I-like SAM-binding methyltransferase superfamily. RNA M5U methyltransferase family.</text>
</comment>
<feature type="binding site" evidence="4">
    <location>
        <position position="410"/>
    </location>
    <ligand>
        <name>S-adenosyl-L-methionine</name>
        <dbReference type="ChEBI" id="CHEBI:59789"/>
    </ligand>
</feature>
<accession>A0A1L8R9G9</accession>
<dbReference type="PROSITE" id="PS50926">
    <property type="entry name" value="TRAM"/>
    <property type="match status" value="1"/>
</dbReference>
<evidence type="ECO:0000259" key="6">
    <source>
        <dbReference type="PROSITE" id="PS50926"/>
    </source>
</evidence>
<dbReference type="PROSITE" id="PS51687">
    <property type="entry name" value="SAM_MT_RNA_M5U"/>
    <property type="match status" value="1"/>
</dbReference>
<dbReference type="InterPro" id="IPR030390">
    <property type="entry name" value="MeTrfase_TrmA_AS"/>
</dbReference>
<organism evidence="7 8">
    <name type="scientific">Enterococcus canintestini</name>
    <dbReference type="NCBI Taxonomy" id="317010"/>
    <lineage>
        <taxon>Bacteria</taxon>
        <taxon>Bacillati</taxon>
        <taxon>Bacillota</taxon>
        <taxon>Bacilli</taxon>
        <taxon>Lactobacillales</taxon>
        <taxon>Enterococcaceae</taxon>
        <taxon>Enterococcus</taxon>
    </lineage>
</organism>